<evidence type="ECO:0000256" key="3">
    <source>
        <dbReference type="PROSITE-ProRule" id="PRU00708"/>
    </source>
</evidence>
<keyword evidence="1" id="KW-0677">Repeat</keyword>
<keyword evidence="5" id="KW-1185">Reference proteome</keyword>
<dbReference type="NCBIfam" id="TIGR00756">
    <property type="entry name" value="PPR"/>
    <property type="match status" value="4"/>
</dbReference>
<dbReference type="GO" id="GO:0009451">
    <property type="term" value="P:RNA modification"/>
    <property type="evidence" value="ECO:0007669"/>
    <property type="project" value="InterPro"/>
</dbReference>
<dbReference type="Pfam" id="PF20431">
    <property type="entry name" value="E_motif"/>
    <property type="match status" value="1"/>
</dbReference>
<name>A0AAP0S324_LIQFO</name>
<feature type="repeat" description="PPR" evidence="3">
    <location>
        <begin position="323"/>
        <end position="357"/>
    </location>
</feature>
<dbReference type="Pfam" id="PF01535">
    <property type="entry name" value="PPR"/>
    <property type="match status" value="5"/>
</dbReference>
<proteinExistence type="inferred from homology"/>
<comment type="caution">
    <text evidence="4">The sequence shown here is derived from an EMBL/GenBank/DDBJ whole genome shotgun (WGS) entry which is preliminary data.</text>
</comment>
<reference evidence="4 5" key="1">
    <citation type="journal article" date="2024" name="Plant J.">
        <title>Genome sequences and population genomics reveal climatic adaptation and genomic divergence between two closely related sweetgum species.</title>
        <authorList>
            <person name="Xu W.Q."/>
            <person name="Ren C.Q."/>
            <person name="Zhang X.Y."/>
            <person name="Comes H.P."/>
            <person name="Liu X.H."/>
            <person name="Li Y.G."/>
            <person name="Kettle C.J."/>
            <person name="Jalonen R."/>
            <person name="Gaisberger H."/>
            <person name="Ma Y.Z."/>
            <person name="Qiu Y.X."/>
        </authorList>
    </citation>
    <scope>NUCLEOTIDE SEQUENCE [LARGE SCALE GENOMIC DNA]</scope>
    <source>
        <strain evidence="4">Hangzhou</strain>
    </source>
</reference>
<dbReference type="InterPro" id="IPR046960">
    <property type="entry name" value="PPR_At4g14850-like_plant"/>
</dbReference>
<accession>A0AAP0S324</accession>
<protein>
    <submittedName>
        <fullName evidence="4">Uncharacterized protein</fullName>
    </submittedName>
</protein>
<dbReference type="FunFam" id="1.25.40.10:FF:000968">
    <property type="entry name" value="Pentatricopeptide repeat-containing protein, mitochondrial"/>
    <property type="match status" value="1"/>
</dbReference>
<evidence type="ECO:0000256" key="1">
    <source>
        <dbReference type="ARBA" id="ARBA00022737"/>
    </source>
</evidence>
<feature type="repeat" description="PPR" evidence="3">
    <location>
        <begin position="222"/>
        <end position="256"/>
    </location>
</feature>
<dbReference type="Gene3D" id="1.25.40.10">
    <property type="entry name" value="Tetratricopeptide repeat domain"/>
    <property type="match status" value="5"/>
</dbReference>
<dbReference type="FunFam" id="1.25.40.10:FF:000409">
    <property type="entry name" value="Pentatricopeptide repeat-containing protein, chloroplastic"/>
    <property type="match status" value="1"/>
</dbReference>
<dbReference type="InterPro" id="IPR002885">
    <property type="entry name" value="PPR_rpt"/>
</dbReference>
<feature type="repeat" description="PPR" evidence="3">
    <location>
        <begin position="424"/>
        <end position="458"/>
    </location>
</feature>
<evidence type="ECO:0000313" key="5">
    <source>
        <dbReference type="Proteomes" id="UP001415857"/>
    </source>
</evidence>
<dbReference type="InterPro" id="IPR046848">
    <property type="entry name" value="E_motif"/>
</dbReference>
<dbReference type="FunFam" id="1.25.40.10:FF:000280">
    <property type="entry name" value="Pentatricopeptide repeat-containing protein"/>
    <property type="match status" value="1"/>
</dbReference>
<sequence>MVTSAVAQRFNRFSNLSTVGLWNSNIREALNQGYTQKSLLLFRQMKQMGLEPDHLTFPFVAKACGKLSNLSYSQIVHTHVVKSPFQSDIFVQTAMVDMYVKCKHLECAFNLFERMPVRDVASWNAMLMGFAQSGRIDRVSILFREMRFSGIQADSVTVVGLTQSICYSKNLKLVKAIHSFGIQIGIESNVSVANTWIAAYAKCGELGLAESVFDGICMGLRTVVSWNSMIAGYAYFEKFLDAVNFYKWMLHDEYRPDISTILNLLSSCVQPEALIQGKMIHAHGIQVGCDLDITVGNTLISMYSKCGAIDSARYLFDSMSSRTCVSWTAMIGGYAEKGDLDEALTLFYAMEAVGEKPDLVTVVSLISGCGQTGALELGRWVDSYAISNELKNSVVVCNALIDMYMKCGSINDAREIFYTIPERTVVSWTTMIAGCALNGEFKEALDLFFSMVELGLKPNHITFLAVLQACTHAGFLEKGWECFDLMTKVYKINPGLDHYSCVADLLGRRGKLKEALDLIHSMPIKPDAGIWGALLAACKIHHDVEIGEYVACHLFELEPQTAVSYVEMANIYASAGRWDGVARIRTLMKCNGVKKLPGQSLVQVNGKSHVFTVEDSCHPEGLLIYEMLDGLALQLKEEGFSPHLQGILEHKLE</sequence>
<dbReference type="FunFam" id="1.25.40.10:FF:000396">
    <property type="entry name" value="Pentatricopeptide repeat-containing protein At2g36730"/>
    <property type="match status" value="1"/>
</dbReference>
<dbReference type="InterPro" id="IPR011990">
    <property type="entry name" value="TPR-like_helical_dom_sf"/>
</dbReference>
<gene>
    <name evidence="4" type="ORF">L1049_025121</name>
</gene>
<dbReference type="PANTHER" id="PTHR24015:SF1993">
    <property type="entry name" value="PENTATRICOPEPTIDE REPEAT-CONTAINING PROTEIN"/>
    <property type="match status" value="1"/>
</dbReference>
<dbReference type="Pfam" id="PF13041">
    <property type="entry name" value="PPR_2"/>
    <property type="match status" value="3"/>
</dbReference>
<dbReference type="AlphaFoldDB" id="A0AAP0S324"/>
<dbReference type="Proteomes" id="UP001415857">
    <property type="component" value="Unassembled WGS sequence"/>
</dbReference>
<feature type="repeat" description="PPR" evidence="3">
    <location>
        <begin position="18"/>
        <end position="52"/>
    </location>
</feature>
<dbReference type="GO" id="GO:0003723">
    <property type="term" value="F:RNA binding"/>
    <property type="evidence" value="ECO:0007669"/>
    <property type="project" value="InterPro"/>
</dbReference>
<comment type="similarity">
    <text evidence="2">Belongs to the PPR family. PCMP-E subfamily.</text>
</comment>
<dbReference type="EMBL" id="JBBPBK010000005">
    <property type="protein sequence ID" value="KAK9285920.1"/>
    <property type="molecule type" value="Genomic_DNA"/>
</dbReference>
<organism evidence="4 5">
    <name type="scientific">Liquidambar formosana</name>
    <name type="common">Formosan gum</name>
    <dbReference type="NCBI Taxonomy" id="63359"/>
    <lineage>
        <taxon>Eukaryota</taxon>
        <taxon>Viridiplantae</taxon>
        <taxon>Streptophyta</taxon>
        <taxon>Embryophyta</taxon>
        <taxon>Tracheophyta</taxon>
        <taxon>Spermatophyta</taxon>
        <taxon>Magnoliopsida</taxon>
        <taxon>eudicotyledons</taxon>
        <taxon>Gunneridae</taxon>
        <taxon>Pentapetalae</taxon>
        <taxon>Saxifragales</taxon>
        <taxon>Altingiaceae</taxon>
        <taxon>Liquidambar</taxon>
    </lineage>
</organism>
<dbReference type="PANTHER" id="PTHR24015">
    <property type="entry name" value="OS07G0578800 PROTEIN-RELATED"/>
    <property type="match status" value="1"/>
</dbReference>
<dbReference type="PROSITE" id="PS51375">
    <property type="entry name" value="PPR"/>
    <property type="match status" value="5"/>
</dbReference>
<dbReference type="FunFam" id="1.25.40.10:FF:000031">
    <property type="entry name" value="Pentatricopeptide repeat-containing protein mitochondrial"/>
    <property type="match status" value="1"/>
</dbReference>
<evidence type="ECO:0000256" key="2">
    <source>
        <dbReference type="ARBA" id="ARBA00061659"/>
    </source>
</evidence>
<feature type="repeat" description="PPR" evidence="3">
    <location>
        <begin position="119"/>
        <end position="153"/>
    </location>
</feature>
<evidence type="ECO:0000313" key="4">
    <source>
        <dbReference type="EMBL" id="KAK9285920.1"/>
    </source>
</evidence>